<evidence type="ECO:0000313" key="2">
    <source>
        <dbReference type="EMBL" id="GET31526.1"/>
    </source>
</evidence>
<dbReference type="AlphaFoldDB" id="A0A5M4AVC2"/>
<gene>
    <name evidence="2" type="ORF">PbJCM13498_03890</name>
</gene>
<evidence type="ECO:0000313" key="3">
    <source>
        <dbReference type="Proteomes" id="UP000391834"/>
    </source>
</evidence>
<dbReference type="EMBL" id="BLAX01000001">
    <property type="protein sequence ID" value="GET31526.1"/>
    <property type="molecule type" value="Genomic_DNA"/>
</dbReference>
<sequence length="383" mass="44198">MKRLFILLPLIVSYQFLLGQQSFKKIEIVESDNPILNKRIYNTVSVSPEKSEEYMKLKDYAMMESNVTANISTESAFFFDMMNWVSNQWEHNGWKTGDSLSSYEILQNAKNGEKYRCVEYARVLNDVLLACGHTSRVVSLKNSNSAYGGAEMGHVAVEAWSNELKKWIFLDPQFNVYLTYNGIALNIYEIFKAREGGYLQEVKVRSGNATKNISKDGYLDFLTNYLGYISIRQTDDSLQYELALMLEGKNEYLTFQSLPWGKTVFTDNYKELYYNINQTMIIIDFTKEEYERTSNELKKCVIKSVEDFNNNMPLFAAKPKLTLSFDNNMIDFEKYEVTFNEQTLTVKNKLDIVLETGVNSITATCINKSGVRGVPTNIRIKYE</sequence>
<reference evidence="2 3" key="1">
    <citation type="submission" date="2019-10" db="EMBL/GenBank/DDBJ databases">
        <title>Prolixibacter strains distinguished by the presence of nitrate reductase genes were adept at nitrate-dependent anaerobic corrosion of metallic iron and carbon steel.</title>
        <authorList>
            <person name="Iino T."/>
            <person name="Shono N."/>
            <person name="Ito K."/>
            <person name="Nakamura R."/>
            <person name="Sueoka K."/>
            <person name="Harayama S."/>
            <person name="Ohkuma M."/>
        </authorList>
    </citation>
    <scope>NUCLEOTIDE SEQUENCE [LARGE SCALE GENOMIC DNA]</scope>
    <source>
        <strain evidence="2 3">JCM 13498</strain>
    </source>
</reference>
<name>A0A5M4AVC2_9BACT</name>
<comment type="caution">
    <text evidence="2">The sequence shown here is derived from an EMBL/GenBank/DDBJ whole genome shotgun (WGS) entry which is preliminary data.</text>
</comment>
<accession>A0A5M4AVC2</accession>
<dbReference type="RefSeq" id="WP_025866110.1">
    <property type="nucleotide sequence ID" value="NZ_BLAX01000001.1"/>
</dbReference>
<protein>
    <recommendedName>
        <fullName evidence="1">Transglutaminase-like domain-containing protein</fullName>
    </recommendedName>
</protein>
<keyword evidence="3" id="KW-1185">Reference proteome</keyword>
<organism evidence="2 3">
    <name type="scientific">Prolixibacter bellariivorans</name>
    <dbReference type="NCBI Taxonomy" id="314319"/>
    <lineage>
        <taxon>Bacteria</taxon>
        <taxon>Pseudomonadati</taxon>
        <taxon>Bacteroidota</taxon>
        <taxon>Bacteroidia</taxon>
        <taxon>Marinilabiliales</taxon>
        <taxon>Prolixibacteraceae</taxon>
        <taxon>Prolixibacter</taxon>
    </lineage>
</organism>
<dbReference type="SUPFAM" id="SSF54001">
    <property type="entry name" value="Cysteine proteinases"/>
    <property type="match status" value="1"/>
</dbReference>
<feature type="domain" description="Transglutaminase-like" evidence="1">
    <location>
        <begin position="65"/>
        <end position="172"/>
    </location>
</feature>
<dbReference type="OrthoDB" id="5166556at2"/>
<proteinExistence type="predicted"/>
<dbReference type="InterPro" id="IPR038765">
    <property type="entry name" value="Papain-like_cys_pep_sf"/>
</dbReference>
<evidence type="ECO:0000259" key="1">
    <source>
        <dbReference type="Pfam" id="PF01841"/>
    </source>
</evidence>
<dbReference type="Pfam" id="PF01841">
    <property type="entry name" value="Transglut_core"/>
    <property type="match status" value="1"/>
</dbReference>
<dbReference type="Proteomes" id="UP000391834">
    <property type="component" value="Unassembled WGS sequence"/>
</dbReference>
<dbReference type="InterPro" id="IPR002931">
    <property type="entry name" value="Transglutaminase-like"/>
</dbReference>